<dbReference type="InterPro" id="IPR002550">
    <property type="entry name" value="CNNM"/>
</dbReference>
<dbReference type="Pfam" id="PF00571">
    <property type="entry name" value="CBS"/>
    <property type="match status" value="2"/>
</dbReference>
<dbReference type="InterPro" id="IPR016169">
    <property type="entry name" value="FAD-bd_PCMH_sub2"/>
</dbReference>
<dbReference type="SMART" id="SM00116">
    <property type="entry name" value="CBS"/>
    <property type="match status" value="2"/>
</dbReference>
<feature type="domain" description="CBS" evidence="14">
    <location>
        <begin position="276"/>
        <end position="334"/>
    </location>
</feature>
<dbReference type="InterPro" id="IPR044751">
    <property type="entry name" value="Ion_transp-like_CBS"/>
</dbReference>
<dbReference type="EMBL" id="QGGU01000001">
    <property type="protein sequence ID" value="PWK54435.1"/>
    <property type="molecule type" value="Genomic_DNA"/>
</dbReference>
<evidence type="ECO:0000256" key="4">
    <source>
        <dbReference type="ARBA" id="ARBA00022692"/>
    </source>
</evidence>
<feature type="domain" description="CNNM transmembrane" evidence="15">
    <location>
        <begin position="2"/>
        <end position="198"/>
    </location>
</feature>
<dbReference type="RefSeq" id="WP_109761550.1">
    <property type="nucleotide sequence ID" value="NZ_QGGU01000001.1"/>
</dbReference>
<keyword evidence="5" id="KW-0677">Repeat</keyword>
<protein>
    <recommendedName>
        <fullName evidence="10">Magnesium and cobalt efflux protein CorC</fullName>
    </recommendedName>
</protein>
<evidence type="ECO:0000256" key="5">
    <source>
        <dbReference type="ARBA" id="ARBA00022737"/>
    </source>
</evidence>
<evidence type="ECO:0000256" key="2">
    <source>
        <dbReference type="ARBA" id="ARBA00006337"/>
    </source>
</evidence>
<evidence type="ECO:0000256" key="11">
    <source>
        <dbReference type="PROSITE-ProRule" id="PRU00703"/>
    </source>
</evidence>
<evidence type="ECO:0000313" key="16">
    <source>
        <dbReference type="EMBL" id="PWK54435.1"/>
    </source>
</evidence>
<evidence type="ECO:0000256" key="12">
    <source>
        <dbReference type="PROSITE-ProRule" id="PRU01193"/>
    </source>
</evidence>
<evidence type="ECO:0000256" key="6">
    <source>
        <dbReference type="ARBA" id="ARBA00022989"/>
    </source>
</evidence>
<dbReference type="FunFam" id="3.10.580.10:FF:000002">
    <property type="entry name" value="Magnesium/cobalt efflux protein CorC"/>
    <property type="match status" value="1"/>
</dbReference>
<organism evidence="16 17">
    <name type="scientific">Pleionea mediterranea</name>
    <dbReference type="NCBI Taxonomy" id="523701"/>
    <lineage>
        <taxon>Bacteria</taxon>
        <taxon>Pseudomonadati</taxon>
        <taxon>Pseudomonadota</taxon>
        <taxon>Gammaproteobacteria</taxon>
        <taxon>Oceanospirillales</taxon>
        <taxon>Pleioneaceae</taxon>
        <taxon>Pleionea</taxon>
    </lineage>
</organism>
<evidence type="ECO:0000256" key="9">
    <source>
        <dbReference type="ARBA" id="ARBA00037273"/>
    </source>
</evidence>
<evidence type="ECO:0000313" key="17">
    <source>
        <dbReference type="Proteomes" id="UP000245790"/>
    </source>
</evidence>
<dbReference type="InterPro" id="IPR000644">
    <property type="entry name" value="CBS_dom"/>
</dbReference>
<evidence type="ECO:0000256" key="10">
    <source>
        <dbReference type="ARBA" id="ARBA00040729"/>
    </source>
</evidence>
<comment type="subcellular location">
    <subcellularLocation>
        <location evidence="1">Cell membrane</location>
        <topology evidence="1">Multi-pass membrane protein</topology>
    </subcellularLocation>
</comment>
<dbReference type="GO" id="GO:0005886">
    <property type="term" value="C:plasma membrane"/>
    <property type="evidence" value="ECO:0007669"/>
    <property type="project" value="UniProtKB-SubCell"/>
</dbReference>
<sequence>MDDLSTTSLTIILFSLLFLSAFFSSSETGMMSINRYRLKNKVKKKHRAAKLVSKLLERPDRLIGVILIGNNLVNILATMVATIIAIRLWGEYGELLLPIPLTIMFLLFAEVTPKTLAAIHPERIAFPASFILTPLLKLLSPLVVVVNLLSNGMLRLFGVSLNSQNGDDLSSEELRTVVNEAGSMIPKRHQNMLLSILDLEHATVEDIMVPKNEIIGIDLDENLEDILSQLRNTQHTRLPVFEDSIDQVKGMLHARHIANLMSRDPEDITKEAILEMMTPIYFVPEGTSLNTQLLKFQRKKQRIGLVVDEYGDIQGLVTIEDILEEIVGEFTTDFASTTSKDIHPQDDGSYMVDGTVTIRDLNRTLNMHLPTDGPKTLSGLIVEYLEAIPQPGTGLKLADCPIEILQIKGNLIKSVKLWTKWKTKPPLAKPTETH</sequence>
<evidence type="ECO:0000256" key="13">
    <source>
        <dbReference type="SAM" id="Phobius"/>
    </source>
</evidence>
<dbReference type="Pfam" id="PF01595">
    <property type="entry name" value="CNNM"/>
    <property type="match status" value="1"/>
</dbReference>
<dbReference type="InterPro" id="IPR005170">
    <property type="entry name" value="Transptr-assoc_dom"/>
</dbReference>
<feature type="transmembrane region" description="Helical" evidence="13">
    <location>
        <begin position="62"/>
        <end position="89"/>
    </location>
</feature>
<dbReference type="Pfam" id="PF03471">
    <property type="entry name" value="CorC_HlyC"/>
    <property type="match status" value="1"/>
</dbReference>
<evidence type="ECO:0000256" key="1">
    <source>
        <dbReference type="ARBA" id="ARBA00004651"/>
    </source>
</evidence>
<comment type="function">
    <text evidence="9">Plays a role in the transport of magnesium and cobalt ions.</text>
</comment>
<comment type="similarity">
    <text evidence="2">Belongs to the UPF0053 family.</text>
</comment>
<gene>
    <name evidence="16" type="ORF">C8D97_101283</name>
</gene>
<dbReference type="SUPFAM" id="SSF56176">
    <property type="entry name" value="FAD-binding/transporter-associated domain-like"/>
    <property type="match status" value="1"/>
</dbReference>
<evidence type="ECO:0000259" key="15">
    <source>
        <dbReference type="PROSITE" id="PS51846"/>
    </source>
</evidence>
<keyword evidence="3" id="KW-1003">Cell membrane</keyword>
<keyword evidence="8 12" id="KW-0472">Membrane</keyword>
<dbReference type="NCBIfam" id="NF008604">
    <property type="entry name" value="PRK11573.1"/>
    <property type="match status" value="1"/>
</dbReference>
<dbReference type="SMART" id="SM01091">
    <property type="entry name" value="CorC_HlyC"/>
    <property type="match status" value="1"/>
</dbReference>
<dbReference type="PROSITE" id="PS51371">
    <property type="entry name" value="CBS"/>
    <property type="match status" value="2"/>
</dbReference>
<dbReference type="Gene3D" id="3.30.465.10">
    <property type="match status" value="1"/>
</dbReference>
<dbReference type="Proteomes" id="UP000245790">
    <property type="component" value="Unassembled WGS sequence"/>
</dbReference>
<reference evidence="16 17" key="1">
    <citation type="submission" date="2018-05" db="EMBL/GenBank/DDBJ databases">
        <title>Genomic Encyclopedia of Type Strains, Phase IV (KMG-IV): sequencing the most valuable type-strain genomes for metagenomic binning, comparative biology and taxonomic classification.</title>
        <authorList>
            <person name="Goeker M."/>
        </authorList>
    </citation>
    <scope>NUCLEOTIDE SEQUENCE [LARGE SCALE GENOMIC DNA]</scope>
    <source>
        <strain evidence="16 17">DSM 25350</strain>
    </source>
</reference>
<comment type="caution">
    <text evidence="16">The sequence shown here is derived from an EMBL/GenBank/DDBJ whole genome shotgun (WGS) entry which is preliminary data.</text>
</comment>
<dbReference type="CDD" id="cd04590">
    <property type="entry name" value="CBS_pair_CorC_HlyC_assoc"/>
    <property type="match status" value="1"/>
</dbReference>
<dbReference type="PROSITE" id="PS51846">
    <property type="entry name" value="CNNM"/>
    <property type="match status" value="1"/>
</dbReference>
<keyword evidence="4 12" id="KW-0812">Transmembrane</keyword>
<name>A0A316G211_9GAMM</name>
<keyword evidence="7 11" id="KW-0129">CBS domain</keyword>
<feature type="domain" description="CBS" evidence="14">
    <location>
        <begin position="208"/>
        <end position="268"/>
    </location>
</feature>
<dbReference type="InterPro" id="IPR036318">
    <property type="entry name" value="FAD-bd_PCMH-like_sf"/>
</dbReference>
<evidence type="ECO:0000256" key="7">
    <source>
        <dbReference type="ARBA" id="ARBA00023122"/>
    </source>
</evidence>
<dbReference type="PANTHER" id="PTHR22777">
    <property type="entry name" value="HEMOLYSIN-RELATED"/>
    <property type="match status" value="1"/>
</dbReference>
<feature type="transmembrane region" description="Helical" evidence="13">
    <location>
        <begin position="124"/>
        <end position="149"/>
    </location>
</feature>
<dbReference type="AlphaFoldDB" id="A0A316G211"/>
<dbReference type="InterPro" id="IPR046342">
    <property type="entry name" value="CBS_dom_sf"/>
</dbReference>
<accession>A0A316G211</accession>
<keyword evidence="17" id="KW-1185">Reference proteome</keyword>
<feature type="transmembrane region" description="Helical" evidence="13">
    <location>
        <begin position="95"/>
        <end position="112"/>
    </location>
</feature>
<dbReference type="GO" id="GO:0050660">
    <property type="term" value="F:flavin adenine dinucleotide binding"/>
    <property type="evidence" value="ECO:0007669"/>
    <property type="project" value="InterPro"/>
</dbReference>
<dbReference type="OrthoDB" id="9797674at2"/>
<dbReference type="PANTHER" id="PTHR22777:SF32">
    <property type="entry name" value="UPF0053 INNER MEMBRANE PROTEIN YFJD"/>
    <property type="match status" value="1"/>
</dbReference>
<proteinExistence type="inferred from homology"/>
<feature type="transmembrane region" description="Helical" evidence="13">
    <location>
        <begin position="6"/>
        <end position="25"/>
    </location>
</feature>
<evidence type="ECO:0000256" key="3">
    <source>
        <dbReference type="ARBA" id="ARBA00022475"/>
    </source>
</evidence>
<dbReference type="Gene3D" id="3.10.580.10">
    <property type="entry name" value="CBS-domain"/>
    <property type="match status" value="1"/>
</dbReference>
<evidence type="ECO:0000259" key="14">
    <source>
        <dbReference type="PROSITE" id="PS51371"/>
    </source>
</evidence>
<evidence type="ECO:0000256" key="8">
    <source>
        <dbReference type="ARBA" id="ARBA00023136"/>
    </source>
</evidence>
<dbReference type="SUPFAM" id="SSF54631">
    <property type="entry name" value="CBS-domain pair"/>
    <property type="match status" value="1"/>
</dbReference>
<keyword evidence="6 12" id="KW-1133">Transmembrane helix</keyword>